<comment type="subcellular location">
    <subcellularLocation>
        <location evidence="7">Cytoplasm</location>
    </subcellularLocation>
</comment>
<evidence type="ECO:0000256" key="3">
    <source>
        <dbReference type="ARBA" id="ARBA00022694"/>
    </source>
</evidence>
<dbReference type="GO" id="GO:0032267">
    <property type="term" value="F:tRNA(Ile)-lysidine synthase activity"/>
    <property type="evidence" value="ECO:0007669"/>
    <property type="project" value="UniProtKB-EC"/>
</dbReference>
<feature type="region of interest" description="Disordered" evidence="8">
    <location>
        <begin position="329"/>
        <end position="351"/>
    </location>
</feature>
<dbReference type="InterPro" id="IPR014729">
    <property type="entry name" value="Rossmann-like_a/b/a_fold"/>
</dbReference>
<evidence type="ECO:0000259" key="10">
    <source>
        <dbReference type="Pfam" id="PF09179"/>
    </source>
</evidence>
<evidence type="ECO:0000256" key="4">
    <source>
        <dbReference type="ARBA" id="ARBA00022741"/>
    </source>
</evidence>
<keyword evidence="1 7" id="KW-0963">Cytoplasm</keyword>
<dbReference type="PANTHER" id="PTHR43033">
    <property type="entry name" value="TRNA(ILE)-LYSIDINE SYNTHASE-RELATED"/>
    <property type="match status" value="1"/>
</dbReference>
<protein>
    <recommendedName>
        <fullName evidence="7">tRNA(Ile)-lysidine synthase</fullName>
        <ecNumber evidence="7">6.3.4.19</ecNumber>
    </recommendedName>
    <alternativeName>
        <fullName evidence="7">tRNA(Ile)-2-lysyl-cytidine synthase</fullName>
    </alternativeName>
    <alternativeName>
        <fullName evidence="7">tRNA(Ile)-lysidine synthetase</fullName>
    </alternativeName>
</protein>
<dbReference type="Proteomes" id="UP000663792">
    <property type="component" value="Unassembled WGS sequence"/>
</dbReference>
<dbReference type="AlphaFoldDB" id="A0A939BXS8"/>
<dbReference type="GO" id="GO:0005737">
    <property type="term" value="C:cytoplasm"/>
    <property type="evidence" value="ECO:0007669"/>
    <property type="project" value="UniProtKB-SubCell"/>
</dbReference>
<comment type="function">
    <text evidence="7">Ligates lysine onto the cytidine present at position 34 of the AUA codon-specific tRNA(Ile) that contains the anticodon CAU, in an ATP-dependent manner. Cytidine is converted to lysidine, thus changing the amino acid specificity of the tRNA from methionine to isoleucine.</text>
</comment>
<organism evidence="11 12">
    <name type="scientific">Nakamurella leprariae</name>
    <dbReference type="NCBI Taxonomy" id="2803911"/>
    <lineage>
        <taxon>Bacteria</taxon>
        <taxon>Bacillati</taxon>
        <taxon>Actinomycetota</taxon>
        <taxon>Actinomycetes</taxon>
        <taxon>Nakamurellales</taxon>
        <taxon>Nakamurellaceae</taxon>
        <taxon>Nakamurella</taxon>
    </lineage>
</organism>
<gene>
    <name evidence="7 11" type="primary">tilS</name>
    <name evidence="11" type="ORF">JL106_03355</name>
</gene>
<evidence type="ECO:0000256" key="7">
    <source>
        <dbReference type="HAMAP-Rule" id="MF_01161"/>
    </source>
</evidence>
<feature type="domain" description="tRNA(Ile)-lysidine/2-thiocytidine synthase N-terminal" evidence="9">
    <location>
        <begin position="35"/>
        <end position="211"/>
    </location>
</feature>
<evidence type="ECO:0000256" key="2">
    <source>
        <dbReference type="ARBA" id="ARBA00022598"/>
    </source>
</evidence>
<keyword evidence="5 7" id="KW-0067">ATP-binding</keyword>
<dbReference type="InterPro" id="IPR012094">
    <property type="entry name" value="tRNA_Ile_lys_synt"/>
</dbReference>
<accession>A0A939BXS8</accession>
<evidence type="ECO:0000256" key="8">
    <source>
        <dbReference type="SAM" id="MobiDB-lite"/>
    </source>
</evidence>
<dbReference type="SUPFAM" id="SSF82829">
    <property type="entry name" value="MesJ substrate recognition domain-like"/>
    <property type="match status" value="1"/>
</dbReference>
<evidence type="ECO:0000313" key="12">
    <source>
        <dbReference type="Proteomes" id="UP000663792"/>
    </source>
</evidence>
<dbReference type="EC" id="6.3.4.19" evidence="7"/>
<dbReference type="HAMAP" id="MF_01161">
    <property type="entry name" value="tRNA_Ile_lys_synt"/>
    <property type="match status" value="1"/>
</dbReference>
<keyword evidence="4 7" id="KW-0547">Nucleotide-binding</keyword>
<dbReference type="CDD" id="cd01992">
    <property type="entry name" value="TilS_N"/>
    <property type="match status" value="1"/>
</dbReference>
<sequence>MDHPGPGLKATRRGVPDPVDAAVAGWLRRHPQAAVVVACSGGADSLALAAATRPVVDGPLVAVTVDHGLQPGSDVQARRTVAQLDGLGYRDVRTIPVRVDGPGGPEAAARRARSAALGAVADELRTAGGGSVAVLLAHTLDDQAETVLLGLARGSGPRSLAGMRSWRAPWGRPLLGVRRADTERRCAAAGLDPWRDPHNQDRRYARVRVRHDLLPRLDEALGGGIAGALARTAELAAQDNDALDQWADELLRRAAPDAGRLDPAVLDGVPVAVRTRVLRRWSARSTTPLTFDHVSRLDALLTGRRVGAAVRLPGGVDVVRTGDGLVIQGGPRPAGAPLDGWPAGGPGTAGA</sequence>
<dbReference type="Gene3D" id="3.40.50.620">
    <property type="entry name" value="HUPs"/>
    <property type="match status" value="1"/>
</dbReference>
<dbReference type="GO" id="GO:0006400">
    <property type="term" value="P:tRNA modification"/>
    <property type="evidence" value="ECO:0007669"/>
    <property type="project" value="UniProtKB-UniRule"/>
</dbReference>
<feature type="binding site" evidence="7">
    <location>
        <begin position="40"/>
        <end position="45"/>
    </location>
    <ligand>
        <name>ATP</name>
        <dbReference type="ChEBI" id="CHEBI:30616"/>
    </ligand>
</feature>
<keyword evidence="2 7" id="KW-0436">Ligase</keyword>
<feature type="compositionally biased region" description="Gly residues" evidence="8">
    <location>
        <begin position="342"/>
        <end position="351"/>
    </location>
</feature>
<dbReference type="Gene3D" id="1.20.59.20">
    <property type="match status" value="1"/>
</dbReference>
<feature type="domain" description="tRNA(Ile)-lysidine synthase substrate-binding" evidence="10">
    <location>
        <begin position="264"/>
        <end position="322"/>
    </location>
</feature>
<proteinExistence type="inferred from homology"/>
<dbReference type="PANTHER" id="PTHR43033:SF1">
    <property type="entry name" value="TRNA(ILE)-LYSIDINE SYNTHASE-RELATED"/>
    <property type="match status" value="1"/>
</dbReference>
<comment type="catalytic activity">
    <reaction evidence="6 7">
        <text>cytidine(34) in tRNA(Ile2) + L-lysine + ATP = lysidine(34) in tRNA(Ile2) + AMP + diphosphate + H(+)</text>
        <dbReference type="Rhea" id="RHEA:43744"/>
        <dbReference type="Rhea" id="RHEA-COMP:10625"/>
        <dbReference type="Rhea" id="RHEA-COMP:10670"/>
        <dbReference type="ChEBI" id="CHEBI:15378"/>
        <dbReference type="ChEBI" id="CHEBI:30616"/>
        <dbReference type="ChEBI" id="CHEBI:32551"/>
        <dbReference type="ChEBI" id="CHEBI:33019"/>
        <dbReference type="ChEBI" id="CHEBI:82748"/>
        <dbReference type="ChEBI" id="CHEBI:83665"/>
        <dbReference type="ChEBI" id="CHEBI:456215"/>
        <dbReference type="EC" id="6.3.4.19"/>
    </reaction>
</comment>
<dbReference type="Pfam" id="PF01171">
    <property type="entry name" value="ATP_bind_3"/>
    <property type="match status" value="1"/>
</dbReference>
<dbReference type="Pfam" id="PF09179">
    <property type="entry name" value="TilS"/>
    <property type="match status" value="1"/>
</dbReference>
<dbReference type="InterPro" id="IPR011063">
    <property type="entry name" value="TilS/TtcA_N"/>
</dbReference>
<dbReference type="InterPro" id="IPR012795">
    <property type="entry name" value="tRNA_Ile_lys_synt_N"/>
</dbReference>
<name>A0A939BXS8_9ACTN</name>
<dbReference type="InterPro" id="IPR015262">
    <property type="entry name" value="tRNA_Ile_lys_synt_subst-bd"/>
</dbReference>
<comment type="domain">
    <text evidence="7">The N-terminal region contains the highly conserved SGGXDS motif, predicted to be a P-loop motif involved in ATP binding.</text>
</comment>
<keyword evidence="12" id="KW-1185">Reference proteome</keyword>
<evidence type="ECO:0000256" key="6">
    <source>
        <dbReference type="ARBA" id="ARBA00048539"/>
    </source>
</evidence>
<evidence type="ECO:0000256" key="1">
    <source>
        <dbReference type="ARBA" id="ARBA00022490"/>
    </source>
</evidence>
<dbReference type="GO" id="GO:0005524">
    <property type="term" value="F:ATP binding"/>
    <property type="evidence" value="ECO:0007669"/>
    <property type="project" value="UniProtKB-UniRule"/>
</dbReference>
<comment type="similarity">
    <text evidence="7">Belongs to the tRNA(Ile)-lysidine synthase family.</text>
</comment>
<dbReference type="RefSeq" id="WP_205259265.1">
    <property type="nucleotide sequence ID" value="NZ_JAERWK010000005.1"/>
</dbReference>
<evidence type="ECO:0000259" key="9">
    <source>
        <dbReference type="Pfam" id="PF01171"/>
    </source>
</evidence>
<evidence type="ECO:0000256" key="5">
    <source>
        <dbReference type="ARBA" id="ARBA00022840"/>
    </source>
</evidence>
<reference evidence="11" key="1">
    <citation type="submission" date="2021-01" db="EMBL/GenBank/DDBJ databases">
        <title>YIM 132084 draft genome.</title>
        <authorList>
            <person name="An D."/>
        </authorList>
    </citation>
    <scope>NUCLEOTIDE SEQUENCE</scope>
    <source>
        <strain evidence="11">YIM 132084</strain>
    </source>
</reference>
<evidence type="ECO:0000313" key="11">
    <source>
        <dbReference type="EMBL" id="MBM9466315.1"/>
    </source>
</evidence>
<dbReference type="NCBIfam" id="TIGR02432">
    <property type="entry name" value="lysidine_TilS_N"/>
    <property type="match status" value="1"/>
</dbReference>
<dbReference type="SUPFAM" id="SSF52402">
    <property type="entry name" value="Adenine nucleotide alpha hydrolases-like"/>
    <property type="match status" value="1"/>
</dbReference>
<keyword evidence="3 7" id="KW-0819">tRNA processing</keyword>
<dbReference type="EMBL" id="JAERWK010000005">
    <property type="protein sequence ID" value="MBM9466315.1"/>
    <property type="molecule type" value="Genomic_DNA"/>
</dbReference>
<comment type="caution">
    <text evidence="11">The sequence shown here is derived from an EMBL/GenBank/DDBJ whole genome shotgun (WGS) entry which is preliminary data.</text>
</comment>